<protein>
    <submittedName>
        <fullName evidence="2">TIGR04168 family protein</fullName>
    </submittedName>
</protein>
<dbReference type="Pfam" id="PF00149">
    <property type="entry name" value="Metallophos"/>
    <property type="match status" value="1"/>
</dbReference>
<evidence type="ECO:0000313" key="3">
    <source>
        <dbReference type="Proteomes" id="UP001268256"/>
    </source>
</evidence>
<dbReference type="SUPFAM" id="SSF56300">
    <property type="entry name" value="Metallo-dependent phosphatases"/>
    <property type="match status" value="1"/>
</dbReference>
<proteinExistence type="predicted"/>
<organism evidence="2 3">
    <name type="scientific">Pseudocalidococcus azoricus BACA0444</name>
    <dbReference type="NCBI Taxonomy" id="2918990"/>
    <lineage>
        <taxon>Bacteria</taxon>
        <taxon>Bacillati</taxon>
        <taxon>Cyanobacteriota</taxon>
        <taxon>Cyanophyceae</taxon>
        <taxon>Acaryochloridales</taxon>
        <taxon>Thermosynechococcaceae</taxon>
        <taxon>Pseudocalidococcus</taxon>
        <taxon>Pseudocalidococcus azoricus</taxon>
    </lineage>
</organism>
<gene>
    <name evidence="2" type="ORF">RIF25_10340</name>
</gene>
<dbReference type="Gene3D" id="3.60.21.10">
    <property type="match status" value="1"/>
</dbReference>
<sequence length="326" mass="36560">MTVITSSPDLNIKTIAVVGDIHELWNSDDTTALKLLNVDVALFVGDFGNEAVAVVQGIAAIDLPKAVALGNHDAWYSATDWGRKKCPYNRQIEDRVQQQLDLLGVAHVGYGYRDFPSCGFAVVGGRPFSWGGPELKNIHYLQERFGIHNLSESTAEIIQAARQAPTDTLWFISHNGPAGLGDYPESPCGRDWQPLGGDFGDPDLAAAIQQLKQEGKRIPLVAFGHMHHRLRHRNDRQRTPIAIHGDTIYLNAAVCPRMIQAQNQTWRTFMVVFWDGERIMDINQAWVNVKDQRIQRQSLLHQANLQPFLPQISTIEELNLSLCQKR</sequence>
<dbReference type="InterPro" id="IPR027629">
    <property type="entry name" value="DevT-like"/>
</dbReference>
<dbReference type="AlphaFoldDB" id="A0AAE4FTS2"/>
<dbReference type="EMBL" id="JAVMIP010000009">
    <property type="protein sequence ID" value="MDS3861204.1"/>
    <property type="molecule type" value="Genomic_DNA"/>
</dbReference>
<evidence type="ECO:0000259" key="1">
    <source>
        <dbReference type="Pfam" id="PF00149"/>
    </source>
</evidence>
<dbReference type="PANTHER" id="PTHR35769">
    <property type="entry name" value="CALCINEURIN-LIKE METALLO-PHOSPHOESTERASE SUPERFAMILY PROTEIN"/>
    <property type="match status" value="1"/>
</dbReference>
<keyword evidence="3" id="KW-1185">Reference proteome</keyword>
<dbReference type="RefSeq" id="WP_322878451.1">
    <property type="nucleotide sequence ID" value="NZ_JAVMIP010000009.1"/>
</dbReference>
<name>A0AAE4FTS2_9CYAN</name>
<dbReference type="NCBIfam" id="TIGR04168">
    <property type="entry name" value="TIGR04168 family protein"/>
    <property type="match status" value="1"/>
</dbReference>
<evidence type="ECO:0000313" key="2">
    <source>
        <dbReference type="EMBL" id="MDS3861204.1"/>
    </source>
</evidence>
<feature type="domain" description="Calcineurin-like phosphoesterase" evidence="1">
    <location>
        <begin position="14"/>
        <end position="228"/>
    </location>
</feature>
<dbReference type="InterPro" id="IPR029052">
    <property type="entry name" value="Metallo-depent_PP-like"/>
</dbReference>
<dbReference type="Proteomes" id="UP001268256">
    <property type="component" value="Unassembled WGS sequence"/>
</dbReference>
<reference evidence="3" key="1">
    <citation type="submission" date="2023-07" db="EMBL/GenBank/DDBJ databases">
        <authorList>
            <person name="Luz R."/>
            <person name="Cordeiro R."/>
            <person name="Fonseca A."/>
            <person name="Goncalves V."/>
        </authorList>
    </citation>
    <scope>NUCLEOTIDE SEQUENCE [LARGE SCALE GENOMIC DNA]</scope>
    <source>
        <strain evidence="3">BACA0444</strain>
    </source>
</reference>
<dbReference type="InterPro" id="IPR004843">
    <property type="entry name" value="Calcineurin-like_PHP"/>
</dbReference>
<dbReference type="GO" id="GO:0016787">
    <property type="term" value="F:hydrolase activity"/>
    <property type="evidence" value="ECO:0007669"/>
    <property type="project" value="InterPro"/>
</dbReference>
<dbReference type="CDD" id="cd07397">
    <property type="entry name" value="MPP_NostocDevT-like"/>
    <property type="match status" value="1"/>
</dbReference>
<accession>A0AAE4FTS2</accession>
<dbReference type="PANTHER" id="PTHR35769:SF2">
    <property type="entry name" value="CALCINEURIN-LIKE METALLO-PHOSPHOESTERASE SUPERFAMILY PROTEIN"/>
    <property type="match status" value="1"/>
</dbReference>
<comment type="caution">
    <text evidence="2">The sequence shown here is derived from an EMBL/GenBank/DDBJ whole genome shotgun (WGS) entry which is preliminary data.</text>
</comment>